<dbReference type="NCBIfam" id="NF005064">
    <property type="entry name" value="PRK06481.1"/>
    <property type="match status" value="1"/>
</dbReference>
<proteinExistence type="inferred from homology"/>
<gene>
    <name evidence="7" type="ORF">GKC89_09975</name>
</gene>
<dbReference type="SUPFAM" id="SSF56425">
    <property type="entry name" value="Succinate dehydrogenase/fumarate reductase flavoprotein, catalytic domain"/>
    <property type="match status" value="1"/>
</dbReference>
<dbReference type="FunFam" id="3.90.700.10:FF:000007">
    <property type="entry name" value="NADH-dependent fumarate reductase"/>
    <property type="match status" value="1"/>
</dbReference>
<dbReference type="GO" id="GO:0010181">
    <property type="term" value="F:FMN binding"/>
    <property type="evidence" value="ECO:0007669"/>
    <property type="project" value="InterPro"/>
</dbReference>
<dbReference type="Gene3D" id="3.90.700.10">
    <property type="entry name" value="Succinate dehydrogenase/fumarate reductase flavoprotein, catalytic domain"/>
    <property type="match status" value="1"/>
</dbReference>
<dbReference type="InterPro" id="IPR003953">
    <property type="entry name" value="FAD-dep_OxRdtase_2_FAD-bd"/>
</dbReference>
<comment type="similarity">
    <text evidence="5">Belongs to the FAD-dependent oxidoreductase 2 family. FRD/SDH subfamily.</text>
</comment>
<dbReference type="PANTHER" id="PTHR43400">
    <property type="entry name" value="FUMARATE REDUCTASE"/>
    <property type="match status" value="1"/>
</dbReference>
<dbReference type="InterPro" id="IPR050315">
    <property type="entry name" value="FAD-oxidoreductase_2"/>
</dbReference>
<comment type="cofactor">
    <cofactor evidence="1">
        <name>FAD</name>
        <dbReference type="ChEBI" id="CHEBI:57692"/>
    </cofactor>
</comment>
<evidence type="ECO:0000256" key="1">
    <source>
        <dbReference type="ARBA" id="ARBA00001974"/>
    </source>
</evidence>
<dbReference type="Gene3D" id="3.50.50.60">
    <property type="entry name" value="FAD/NAD(P)-binding domain"/>
    <property type="match status" value="1"/>
</dbReference>
<organism evidence="7">
    <name type="scientific">Ligilactobacillus ruminis</name>
    <dbReference type="NCBI Taxonomy" id="1623"/>
    <lineage>
        <taxon>Bacteria</taxon>
        <taxon>Bacillati</taxon>
        <taxon>Bacillota</taxon>
        <taxon>Bacilli</taxon>
        <taxon>Lactobacillales</taxon>
        <taxon>Lactobacillaceae</taxon>
        <taxon>Ligilactobacillus</taxon>
    </lineage>
</organism>
<keyword evidence="4 5" id="KW-0560">Oxidoreductase</keyword>
<dbReference type="PANTHER" id="PTHR43400:SF7">
    <property type="entry name" value="FAD-DEPENDENT OXIDOREDUCTASE 2 FAD BINDING DOMAIN-CONTAINING PROTEIN"/>
    <property type="match status" value="1"/>
</dbReference>
<evidence type="ECO:0000256" key="3">
    <source>
        <dbReference type="ARBA" id="ARBA00022827"/>
    </source>
</evidence>
<dbReference type="AlphaFoldDB" id="A0A6A8HEB9"/>
<keyword evidence="3 5" id="KW-0274">FAD</keyword>
<dbReference type="InterPro" id="IPR010960">
    <property type="entry name" value="Flavocytochrome_c"/>
</dbReference>
<dbReference type="NCBIfam" id="TIGR01813">
    <property type="entry name" value="flavo_cyto_c"/>
    <property type="match status" value="1"/>
</dbReference>
<name>A0A6A8HEB9_9LACO</name>
<evidence type="ECO:0000256" key="2">
    <source>
        <dbReference type="ARBA" id="ARBA00022630"/>
    </source>
</evidence>
<dbReference type="InterPro" id="IPR036188">
    <property type="entry name" value="FAD/NAD-bd_sf"/>
</dbReference>
<dbReference type="Pfam" id="PF00890">
    <property type="entry name" value="FAD_binding_2"/>
    <property type="match status" value="1"/>
</dbReference>
<keyword evidence="2 5" id="KW-0285">Flavoprotein</keyword>
<dbReference type="InterPro" id="IPR027477">
    <property type="entry name" value="Succ_DH/fumarate_Rdtase_cat_sf"/>
</dbReference>
<dbReference type="GO" id="GO:0033765">
    <property type="term" value="F:steroid dehydrogenase activity, acting on the CH-CH group of donors"/>
    <property type="evidence" value="ECO:0007669"/>
    <property type="project" value="UniProtKB-ARBA"/>
</dbReference>
<evidence type="ECO:0000256" key="5">
    <source>
        <dbReference type="RuleBase" id="RU366062"/>
    </source>
</evidence>
<protein>
    <submittedName>
        <fullName evidence="7">Flavocytochrome c</fullName>
    </submittedName>
</protein>
<sequence length="458" mass="49786">MANTASKPNDSVKEDYDLIVIGSGCAGLTCAIQARELGLKPVILEKMETFGGNSMRASSGMNASETIVQLKHGIVEDWHDFYEETYKGGGKLNDPELLEYFASHGALAIDWLAAHGIVLDDLTITGGMSRMRTHRPKSLAPIGAFLVNNLMKRVKELEIPVVCGVKAERLLTDEKGAVCGVKTAQRNVYAKAVVLATGGFSASKDLIAKYRPDLKAYRTTNHAGATGDGIKLAEEVGAEVMQMDLVQVHPTVQQDTGHAYLIGEAVRGEGAVLVDGNGKRFVNELSTRRIVSDAITALKEKSAYLVFDSQVKKRVKAVDFYQKQGLVVEARTLEELAKKLNVKENDLKQTLEKWNQAVEKKQDSEFGRKTGMERELNQAPYYAIHIAPAIHYTMGGLHIDKQTHVLDKSGNVISGLFACGEVCGGLHGNNRIGGNSISETIIFGRQAGMRAAAESKNK</sequence>
<evidence type="ECO:0000259" key="6">
    <source>
        <dbReference type="Pfam" id="PF00890"/>
    </source>
</evidence>
<reference evidence="7" key="1">
    <citation type="journal article" date="2019" name="Nat. Med.">
        <title>A library of human gut bacterial isolates paired with longitudinal multiomics data enables mechanistic microbiome research.</title>
        <authorList>
            <person name="Poyet M."/>
            <person name="Groussin M."/>
            <person name="Gibbons S.M."/>
            <person name="Avila-Pacheco J."/>
            <person name="Jiang X."/>
            <person name="Kearney S.M."/>
            <person name="Perrotta A.R."/>
            <person name="Berdy B."/>
            <person name="Zhao S."/>
            <person name="Lieberman T.D."/>
            <person name="Swanson P.K."/>
            <person name="Smith M."/>
            <person name="Roesemann S."/>
            <person name="Alexander J.E."/>
            <person name="Rich S.A."/>
            <person name="Livny J."/>
            <person name="Vlamakis H."/>
            <person name="Clish C."/>
            <person name="Bullock K."/>
            <person name="Deik A."/>
            <person name="Scott J."/>
            <person name="Pierce K.A."/>
            <person name="Xavier R.J."/>
            <person name="Alm E.J."/>
        </authorList>
    </citation>
    <scope>NUCLEOTIDE SEQUENCE</scope>
    <source>
        <strain evidence="7">BIOML-A18</strain>
    </source>
</reference>
<dbReference type="EMBL" id="WKOD01000042">
    <property type="protein sequence ID" value="MSA69393.1"/>
    <property type="molecule type" value="Genomic_DNA"/>
</dbReference>
<comment type="caution">
    <text evidence="7">The sequence shown here is derived from an EMBL/GenBank/DDBJ whole genome shotgun (WGS) entry which is preliminary data.</text>
</comment>
<dbReference type="SUPFAM" id="SSF51905">
    <property type="entry name" value="FAD/NAD(P)-binding domain"/>
    <property type="match status" value="1"/>
</dbReference>
<dbReference type="RefSeq" id="WP_022279874.1">
    <property type="nucleotide sequence ID" value="NZ_JBCOVJ010000055.1"/>
</dbReference>
<evidence type="ECO:0000256" key="4">
    <source>
        <dbReference type="ARBA" id="ARBA00023002"/>
    </source>
</evidence>
<accession>A0A6A8HEB9</accession>
<evidence type="ECO:0000313" key="7">
    <source>
        <dbReference type="EMBL" id="MSA69393.1"/>
    </source>
</evidence>
<feature type="domain" description="FAD-dependent oxidoreductase 2 FAD-binding" evidence="6">
    <location>
        <begin position="17"/>
        <end position="437"/>
    </location>
</feature>